<accession>A0A2I1BY55</accession>
<dbReference type="GO" id="GO:0008757">
    <property type="term" value="F:S-adenosylmethionine-dependent methyltransferase activity"/>
    <property type="evidence" value="ECO:0007669"/>
    <property type="project" value="UniProtKB-ARBA"/>
</dbReference>
<sequence length="370" mass="41074">MSLVSSSVEDDSQNDNCVSIDELVAQYFQQVEPHLLEFPDGRTMIKSATQAALYERMFNEAVLWPIPPLNYRARVLKNILSILEESISDPEEDEISDDLMECWSTLVTQPKPSALQQAQQLAYVKYTDPVLASDGAPPEEHRSNRTIITSESRGLILSAGTTGFRTWEAALHLGSFLSTPAGQALVRGNRVIELGAGTGFLSMFCAKHLGVQSVVATDREPALIENIRDCMRRNELDPAVFHPAIWEWGTPLSLTQDGEGEGEGDAAVSGSGDLAFDVALGADLVYDVDLVPLLVSTLRDLFENYHLREFIISATLRNQDTFQTFLNACEMNEFRVECMPYQSPSAEMQTGFFHSTSIPIRTYRISRRGV</sequence>
<comment type="caution">
    <text evidence="1">The sequence shown here is derived from an EMBL/GenBank/DDBJ whole genome shotgun (WGS) entry which is preliminary data.</text>
</comment>
<protein>
    <recommendedName>
        <fullName evidence="3">Methyltransferase-domain-containing protein</fullName>
    </recommendedName>
</protein>
<dbReference type="InterPro" id="IPR019410">
    <property type="entry name" value="Methyltransf_16"/>
</dbReference>
<dbReference type="CDD" id="cd02440">
    <property type="entry name" value="AdoMet_MTases"/>
    <property type="match status" value="1"/>
</dbReference>
<evidence type="ECO:0000313" key="2">
    <source>
        <dbReference type="Proteomes" id="UP000234474"/>
    </source>
</evidence>
<dbReference type="PANTHER" id="PTHR14614:SF130">
    <property type="entry name" value="PROTEIN-LYSINE N-METHYLTRANSFERASE EEF2KMT"/>
    <property type="match status" value="1"/>
</dbReference>
<organism evidence="1 2">
    <name type="scientific">Aspergillus novofumigatus (strain IBT 16806)</name>
    <dbReference type="NCBI Taxonomy" id="1392255"/>
    <lineage>
        <taxon>Eukaryota</taxon>
        <taxon>Fungi</taxon>
        <taxon>Dikarya</taxon>
        <taxon>Ascomycota</taxon>
        <taxon>Pezizomycotina</taxon>
        <taxon>Eurotiomycetes</taxon>
        <taxon>Eurotiomycetidae</taxon>
        <taxon>Eurotiales</taxon>
        <taxon>Aspergillaceae</taxon>
        <taxon>Aspergillus</taxon>
        <taxon>Aspergillus subgen. Fumigati</taxon>
    </lineage>
</organism>
<dbReference type="Gene3D" id="3.40.50.150">
    <property type="entry name" value="Vaccinia Virus protein VP39"/>
    <property type="match status" value="1"/>
</dbReference>
<name>A0A2I1BY55_ASPN1</name>
<dbReference type="Pfam" id="PF10294">
    <property type="entry name" value="Methyltransf_16"/>
    <property type="match status" value="1"/>
</dbReference>
<dbReference type="OrthoDB" id="194386at2759"/>
<evidence type="ECO:0000313" key="1">
    <source>
        <dbReference type="EMBL" id="PKX90309.1"/>
    </source>
</evidence>
<gene>
    <name evidence="1" type="ORF">P174DRAFT_294136</name>
</gene>
<dbReference type="RefSeq" id="XP_024678904.1">
    <property type="nucleotide sequence ID" value="XM_024821604.1"/>
</dbReference>
<dbReference type="OMA" id="PIRTYRI"/>
<dbReference type="Proteomes" id="UP000234474">
    <property type="component" value="Unassembled WGS sequence"/>
</dbReference>
<dbReference type="SUPFAM" id="SSF53335">
    <property type="entry name" value="S-adenosyl-L-methionine-dependent methyltransferases"/>
    <property type="match status" value="1"/>
</dbReference>
<reference evidence="2" key="1">
    <citation type="journal article" date="2018" name="Proc. Natl. Acad. Sci. U.S.A.">
        <title>Linking secondary metabolites to gene clusters through genome sequencing of six diverse Aspergillus species.</title>
        <authorList>
            <person name="Kaerboelling I."/>
            <person name="Vesth T.C."/>
            <person name="Frisvad J.C."/>
            <person name="Nybo J.L."/>
            <person name="Theobald S."/>
            <person name="Kuo A."/>
            <person name="Bowyer P."/>
            <person name="Matsuda Y."/>
            <person name="Mondo S."/>
            <person name="Lyhne E.K."/>
            <person name="Kogle M.E."/>
            <person name="Clum A."/>
            <person name="Lipzen A."/>
            <person name="Salamov A."/>
            <person name="Ngan C.Y."/>
            <person name="Daum C."/>
            <person name="Chiniquy J."/>
            <person name="Barry K."/>
            <person name="LaButti K."/>
            <person name="Haridas S."/>
            <person name="Simmons B.A."/>
            <person name="Magnuson J.K."/>
            <person name="Mortensen U.H."/>
            <person name="Larsen T.O."/>
            <person name="Grigoriev I.V."/>
            <person name="Baker S.E."/>
            <person name="Andersen M.R."/>
        </authorList>
    </citation>
    <scope>NUCLEOTIDE SEQUENCE [LARGE SCALE GENOMIC DNA]</scope>
    <source>
        <strain evidence="2">IBT 16806</strain>
    </source>
</reference>
<proteinExistence type="predicted"/>
<keyword evidence="2" id="KW-1185">Reference proteome</keyword>
<dbReference type="GeneID" id="36528930"/>
<dbReference type="GO" id="GO:0005737">
    <property type="term" value="C:cytoplasm"/>
    <property type="evidence" value="ECO:0007669"/>
    <property type="project" value="TreeGrafter"/>
</dbReference>
<dbReference type="AlphaFoldDB" id="A0A2I1BY55"/>
<dbReference type="PANTHER" id="PTHR14614">
    <property type="entry name" value="HEPATOCELLULAR CARCINOMA-ASSOCIATED ANTIGEN"/>
    <property type="match status" value="1"/>
</dbReference>
<dbReference type="VEuPathDB" id="FungiDB:P174DRAFT_294136"/>
<dbReference type="EMBL" id="MSZS01000008">
    <property type="protein sequence ID" value="PKX90309.1"/>
    <property type="molecule type" value="Genomic_DNA"/>
</dbReference>
<dbReference type="InterPro" id="IPR029063">
    <property type="entry name" value="SAM-dependent_MTases_sf"/>
</dbReference>
<dbReference type="STRING" id="1392255.A0A2I1BY55"/>
<evidence type="ECO:0008006" key="3">
    <source>
        <dbReference type="Google" id="ProtNLM"/>
    </source>
</evidence>